<dbReference type="Gene3D" id="1.10.1510.10">
    <property type="entry name" value="Uncharacterised protein YqeY/AIM41 PF09424, N-terminal domain"/>
    <property type="match status" value="1"/>
</dbReference>
<dbReference type="Pfam" id="PF09424">
    <property type="entry name" value="YqeY"/>
    <property type="match status" value="1"/>
</dbReference>
<dbReference type="InterPro" id="IPR019004">
    <property type="entry name" value="YqeY/Aim41"/>
</dbReference>
<dbReference type="SUPFAM" id="SSF89095">
    <property type="entry name" value="GatB/YqeY motif"/>
    <property type="match status" value="1"/>
</dbReference>
<comment type="subcellular location">
    <subcellularLocation>
        <location evidence="1">Mitochondrion</location>
    </subcellularLocation>
</comment>
<dbReference type="InterPro" id="IPR003789">
    <property type="entry name" value="Asn/Gln_tRNA_amidoTrase-B-like"/>
</dbReference>
<dbReference type="InterPro" id="IPR042184">
    <property type="entry name" value="YqeY/Aim41_N"/>
</dbReference>
<organism evidence="2 3">
    <name type="scientific">Neoarthrinium moseri</name>
    <dbReference type="NCBI Taxonomy" id="1658444"/>
    <lineage>
        <taxon>Eukaryota</taxon>
        <taxon>Fungi</taxon>
        <taxon>Dikarya</taxon>
        <taxon>Ascomycota</taxon>
        <taxon>Pezizomycotina</taxon>
        <taxon>Sordariomycetes</taxon>
        <taxon>Xylariomycetidae</taxon>
        <taxon>Amphisphaeriales</taxon>
        <taxon>Apiosporaceae</taxon>
        <taxon>Neoarthrinium</taxon>
    </lineage>
</organism>
<dbReference type="GO" id="GO:0005739">
    <property type="term" value="C:mitochondrion"/>
    <property type="evidence" value="ECO:0007669"/>
    <property type="project" value="UniProtKB-SubCell"/>
</dbReference>
<sequence>MAAFVPKRLASSFMRTRITPVAPRGMVRFYSSDPPAPPLLQKLKGDLKTAMRAKDTARLAVLRSILSATLNASKTDKPITTDAQLVALLRKTTRASEDASAEFKDAGREDLVAKEQEQISILKGYVSESGVEVVGEDELRTVVAGVVTAMTSEGEVQGKAKLGDVMKKLLSPGGPLEGKSIEKAQLAKVVKEVVG</sequence>
<evidence type="ECO:0000313" key="3">
    <source>
        <dbReference type="Proteomes" id="UP000829685"/>
    </source>
</evidence>
<reference evidence="2" key="1">
    <citation type="submission" date="2021-03" db="EMBL/GenBank/DDBJ databases">
        <title>Revisited historic fungal species revealed as producer of novel bioactive compounds through whole genome sequencing and comparative genomics.</title>
        <authorList>
            <person name="Vignolle G.A."/>
            <person name="Hochenegger N."/>
            <person name="Mach R.L."/>
            <person name="Mach-Aigner A.R."/>
            <person name="Javad Rahimi M."/>
            <person name="Salim K.A."/>
            <person name="Chan C.M."/>
            <person name="Lim L.B.L."/>
            <person name="Cai F."/>
            <person name="Druzhinina I.S."/>
            <person name="U'Ren J.M."/>
            <person name="Derntl C."/>
        </authorList>
    </citation>
    <scope>NUCLEOTIDE SEQUENCE</scope>
    <source>
        <strain evidence="2">TUCIM 5799</strain>
    </source>
</reference>
<dbReference type="AlphaFoldDB" id="A0A9Q0AV85"/>
<comment type="caution">
    <text evidence="2">The sequence shown here is derived from an EMBL/GenBank/DDBJ whole genome shotgun (WGS) entry which is preliminary data.</text>
</comment>
<evidence type="ECO:0000313" key="2">
    <source>
        <dbReference type="EMBL" id="KAI1881266.1"/>
    </source>
</evidence>
<proteinExistence type="inferred from homology"/>
<keyword evidence="1" id="KW-0496">Mitochondrion</keyword>
<comment type="similarity">
    <text evidence="1">Belongs to the AIM41 family.</text>
</comment>
<dbReference type="OrthoDB" id="538640at2759"/>
<protein>
    <recommendedName>
        <fullName evidence="1">Altered inheritance of mitochondria protein 41</fullName>
    </recommendedName>
</protein>
<evidence type="ECO:0000256" key="1">
    <source>
        <dbReference type="RuleBase" id="RU365099"/>
    </source>
</evidence>
<dbReference type="GO" id="GO:0016884">
    <property type="term" value="F:carbon-nitrogen ligase activity, with glutamine as amido-N-donor"/>
    <property type="evidence" value="ECO:0007669"/>
    <property type="project" value="UniProtKB-UniRule"/>
</dbReference>
<accession>A0A9Q0AV85</accession>
<dbReference type="PANTHER" id="PTHR28055:SF1">
    <property type="entry name" value="ALTERED INHERITANCE OF MITOCHONDRIA PROTEIN 41, MITOCHONDRIAL"/>
    <property type="match status" value="1"/>
</dbReference>
<dbReference type="Proteomes" id="UP000829685">
    <property type="component" value="Unassembled WGS sequence"/>
</dbReference>
<dbReference type="PANTHER" id="PTHR28055">
    <property type="entry name" value="ALTERED INHERITANCE OF MITOCHONDRIA PROTEIN 41, MITOCHONDRIAL"/>
    <property type="match status" value="1"/>
</dbReference>
<gene>
    <name evidence="1" type="primary">AIM41</name>
    <name evidence="2" type="ORF">JX265_000092</name>
</gene>
<dbReference type="EMBL" id="JAFIMR010000001">
    <property type="protein sequence ID" value="KAI1881266.1"/>
    <property type="molecule type" value="Genomic_DNA"/>
</dbReference>
<keyword evidence="3" id="KW-1185">Reference proteome</keyword>
<name>A0A9Q0AV85_9PEZI</name>